<dbReference type="PANTHER" id="PTHR31424">
    <property type="entry name" value="PROTEIN CBG23806"/>
    <property type="match status" value="1"/>
</dbReference>
<organism evidence="1">
    <name type="scientific">Amphimedon queenslandica</name>
    <name type="common">Sponge</name>
    <dbReference type="NCBI Taxonomy" id="400682"/>
    <lineage>
        <taxon>Eukaryota</taxon>
        <taxon>Metazoa</taxon>
        <taxon>Porifera</taxon>
        <taxon>Demospongiae</taxon>
        <taxon>Heteroscleromorpha</taxon>
        <taxon>Haplosclerida</taxon>
        <taxon>Niphatidae</taxon>
        <taxon>Amphimedon</taxon>
    </lineage>
</organism>
<sequence>MSMKKHQDFLRSHYRICSRALGKTRYRTTKYEQILKCWDVNPGSDITDVHQEYFCNSCYLTSKKLSAGSQDKGVSFESSQHNEEYCHVCDTLCKGGRPKRKYSSGRPTIISQHIQAIACPVPNFTVSQLIDIQYKDVVNCCQCDSAANCPIELLPCKSIICCPCSLELAKSQAFSCPGCLSNHYSNEDTFTRVSELTEKLFFDIRVKCEHCNLSNPTQDSYVQQVTQFIHNQSTVMNTNDNTIIAQQNRLISKGFEREKGIFVTAVDKPDNITVMCQSVVETAATSVPAVQTKAQEICDKFTDLFSLFANCHIYNSSLLLTESTIEEVEVAFLKYYREQFPSASVLPKMHMLEDHIIPWVKKWRVSCGQMGEQGAESLHAIFNYTERSVNNMTNRVERLHVVLQNDHFKLLPHNASLEPLLKKKKS</sequence>
<reference evidence="1" key="1">
    <citation type="submission" date="2017-05" db="UniProtKB">
        <authorList>
            <consortium name="EnsemblMetazoa"/>
        </authorList>
    </citation>
    <scope>IDENTIFICATION</scope>
</reference>
<dbReference type="OrthoDB" id="10050996at2759"/>
<dbReference type="AlphaFoldDB" id="A0A1X7U475"/>
<accession>A0A1X7U475</accession>
<evidence type="ECO:0000313" key="1">
    <source>
        <dbReference type="EnsemblMetazoa" id="Aqu2.1.22468_001"/>
    </source>
</evidence>
<name>A0A1X7U475_AMPQE</name>
<protein>
    <submittedName>
        <fullName evidence="1">Uncharacterized protein</fullName>
    </submittedName>
</protein>
<dbReference type="EnsemblMetazoa" id="Aqu2.1.22468_001">
    <property type="protein sequence ID" value="Aqu2.1.22468_001"/>
    <property type="gene ID" value="Aqu2.1.22468"/>
</dbReference>
<proteinExistence type="predicted"/>
<dbReference type="InParanoid" id="A0A1X7U475"/>